<evidence type="ECO:0000313" key="3">
    <source>
        <dbReference type="Proteomes" id="UP000238701"/>
    </source>
</evidence>
<proteinExistence type="predicted"/>
<dbReference type="AlphaFoldDB" id="A0A2U3KKK7"/>
<gene>
    <name evidence="2" type="ORF">SBA1_30052</name>
</gene>
<feature type="region of interest" description="Disordered" evidence="1">
    <location>
        <begin position="1"/>
        <end position="25"/>
    </location>
</feature>
<evidence type="ECO:0000256" key="1">
    <source>
        <dbReference type="SAM" id="MobiDB-lite"/>
    </source>
</evidence>
<protein>
    <submittedName>
        <fullName evidence="2">Histone H1</fullName>
    </submittedName>
</protein>
<accession>A0A2U3KKK7</accession>
<evidence type="ECO:0000313" key="2">
    <source>
        <dbReference type="EMBL" id="SPF40201.1"/>
    </source>
</evidence>
<organism evidence="2 3">
    <name type="scientific">Candidatus Sulfotelmatobacter kueseliae</name>
    <dbReference type="NCBI Taxonomy" id="2042962"/>
    <lineage>
        <taxon>Bacteria</taxon>
        <taxon>Pseudomonadati</taxon>
        <taxon>Acidobacteriota</taxon>
        <taxon>Terriglobia</taxon>
        <taxon>Terriglobales</taxon>
        <taxon>Candidatus Korobacteraceae</taxon>
        <taxon>Candidatus Sulfotelmatobacter</taxon>
    </lineage>
</organism>
<sequence length="61" mass="6588">MARKKNPNAVALGKLGGSKGGKIRAAKLTPGERSEIARKAVLARWAKSREKAREHGPHDET</sequence>
<name>A0A2U3KKK7_9BACT</name>
<dbReference type="Proteomes" id="UP000238701">
    <property type="component" value="Unassembled WGS sequence"/>
</dbReference>
<dbReference type="OrthoDB" id="8455952at2"/>
<reference evidence="3" key="1">
    <citation type="submission" date="2018-02" db="EMBL/GenBank/DDBJ databases">
        <authorList>
            <person name="Hausmann B."/>
        </authorList>
    </citation>
    <scope>NUCLEOTIDE SEQUENCE [LARGE SCALE GENOMIC DNA]</scope>
    <source>
        <strain evidence="3">Peat soil MAG SbA1</strain>
    </source>
</reference>
<dbReference type="EMBL" id="OMOD01000122">
    <property type="protein sequence ID" value="SPF40201.1"/>
    <property type="molecule type" value="Genomic_DNA"/>
</dbReference>